<evidence type="ECO:0000256" key="10">
    <source>
        <dbReference type="ARBA" id="ARBA00023310"/>
    </source>
</evidence>
<keyword evidence="10 11" id="KW-0066">ATP synthesis</keyword>
<organism evidence="13 14">
    <name type="scientific">Neorhodopirellula lusitana</name>
    <dbReference type="NCBI Taxonomy" id="445327"/>
    <lineage>
        <taxon>Bacteria</taxon>
        <taxon>Pseudomonadati</taxon>
        <taxon>Planctomycetota</taxon>
        <taxon>Planctomycetia</taxon>
        <taxon>Pirellulales</taxon>
        <taxon>Pirellulaceae</taxon>
        <taxon>Neorhodopirellula</taxon>
    </lineage>
</organism>
<proteinExistence type="inferred from homology"/>
<dbReference type="Gene3D" id="1.20.120.220">
    <property type="entry name" value="ATP synthase, F0 complex, subunit A"/>
    <property type="match status" value="1"/>
</dbReference>
<evidence type="ECO:0000256" key="4">
    <source>
        <dbReference type="ARBA" id="ARBA00022547"/>
    </source>
</evidence>
<keyword evidence="5 11" id="KW-0812">Transmembrane</keyword>
<dbReference type="NCBIfam" id="TIGR01131">
    <property type="entry name" value="ATP_synt_6_or_A"/>
    <property type="match status" value="1"/>
</dbReference>
<dbReference type="PANTHER" id="PTHR11410:SF0">
    <property type="entry name" value="ATP SYNTHASE SUBUNIT A"/>
    <property type="match status" value="1"/>
</dbReference>
<evidence type="ECO:0000256" key="3">
    <source>
        <dbReference type="ARBA" id="ARBA00022448"/>
    </source>
</evidence>
<keyword evidence="9 11" id="KW-0472">Membrane</keyword>
<keyword evidence="6 11" id="KW-0375">Hydrogen ion transport</keyword>
<evidence type="ECO:0000256" key="8">
    <source>
        <dbReference type="ARBA" id="ARBA00023065"/>
    </source>
</evidence>
<feature type="transmembrane region" description="Helical" evidence="11">
    <location>
        <begin position="126"/>
        <end position="152"/>
    </location>
</feature>
<feature type="transmembrane region" description="Helical" evidence="11">
    <location>
        <begin position="212"/>
        <end position="231"/>
    </location>
</feature>
<feature type="transmembrane region" description="Helical" evidence="11">
    <location>
        <begin position="61"/>
        <end position="78"/>
    </location>
</feature>
<evidence type="ECO:0000256" key="9">
    <source>
        <dbReference type="ARBA" id="ARBA00023136"/>
    </source>
</evidence>
<feature type="transmembrane region" description="Helical" evidence="11">
    <location>
        <begin position="295"/>
        <end position="312"/>
    </location>
</feature>
<feature type="transmembrane region" description="Helical" evidence="11">
    <location>
        <begin position="172"/>
        <end position="191"/>
    </location>
</feature>
<reference evidence="13 14" key="1">
    <citation type="submission" date="2017-05" db="EMBL/GenBank/DDBJ databases">
        <authorList>
            <person name="Varghese N."/>
            <person name="Submissions S."/>
        </authorList>
    </citation>
    <scope>NUCLEOTIDE SEQUENCE [LARGE SCALE GENOMIC DNA]</scope>
    <source>
        <strain evidence="13 14">DSM 25457</strain>
    </source>
</reference>
<keyword evidence="3 11" id="KW-0813">Transport</keyword>
<comment type="subcellular location">
    <subcellularLocation>
        <location evidence="11 12">Cell membrane</location>
        <topology evidence="11 12">Multi-pass membrane protein</topology>
    </subcellularLocation>
    <subcellularLocation>
        <location evidence="1">Membrane</location>
        <topology evidence="1">Multi-pass membrane protein</topology>
    </subcellularLocation>
</comment>
<protein>
    <recommendedName>
        <fullName evidence="11 12">ATP synthase subunit a</fullName>
    </recommendedName>
    <alternativeName>
        <fullName evidence="11">ATP synthase F0 sector subunit a</fullName>
    </alternativeName>
    <alternativeName>
        <fullName evidence="11">F-ATPase subunit 6</fullName>
    </alternativeName>
</protein>
<evidence type="ECO:0000256" key="2">
    <source>
        <dbReference type="ARBA" id="ARBA00006810"/>
    </source>
</evidence>
<gene>
    <name evidence="11" type="primary">atpB</name>
    <name evidence="13" type="ORF">SAMN06265222_11472</name>
</gene>
<comment type="function">
    <text evidence="11 12">Key component of the proton channel; it plays a direct role in the translocation of protons across the membrane.</text>
</comment>
<dbReference type="Pfam" id="PF00119">
    <property type="entry name" value="ATP-synt_A"/>
    <property type="match status" value="1"/>
</dbReference>
<dbReference type="RefSeq" id="WP_283434464.1">
    <property type="nucleotide sequence ID" value="NZ_FXUG01000014.1"/>
</dbReference>
<dbReference type="InterPro" id="IPR035908">
    <property type="entry name" value="F0_ATP_A_sf"/>
</dbReference>
<comment type="caution">
    <text evidence="13">The sequence shown here is derived from an EMBL/GenBank/DDBJ whole genome shotgun (WGS) entry which is preliminary data.</text>
</comment>
<accession>A0ABY1QHC1</accession>
<keyword evidence="4 11" id="KW-0138">CF(0)</keyword>
<evidence type="ECO:0000256" key="11">
    <source>
        <dbReference type="HAMAP-Rule" id="MF_01393"/>
    </source>
</evidence>
<keyword evidence="8 11" id="KW-0406">Ion transport</keyword>
<dbReference type="HAMAP" id="MF_01393">
    <property type="entry name" value="ATP_synth_a_bact"/>
    <property type="match status" value="1"/>
</dbReference>
<evidence type="ECO:0000256" key="1">
    <source>
        <dbReference type="ARBA" id="ARBA00004141"/>
    </source>
</evidence>
<keyword evidence="11" id="KW-1003">Cell membrane</keyword>
<dbReference type="InterPro" id="IPR000568">
    <property type="entry name" value="ATP_synth_F0_asu"/>
</dbReference>
<evidence type="ECO:0000256" key="12">
    <source>
        <dbReference type="RuleBase" id="RU000483"/>
    </source>
</evidence>
<dbReference type="PANTHER" id="PTHR11410">
    <property type="entry name" value="ATP SYNTHASE SUBUNIT A"/>
    <property type="match status" value="1"/>
</dbReference>
<feature type="transmembrane region" description="Helical" evidence="11">
    <location>
        <begin position="268"/>
        <end position="289"/>
    </location>
</feature>
<keyword evidence="7 11" id="KW-1133">Transmembrane helix</keyword>
<dbReference type="InterPro" id="IPR045083">
    <property type="entry name" value="ATP_synth_F0_asu_bact/mt"/>
</dbReference>
<evidence type="ECO:0000256" key="5">
    <source>
        <dbReference type="ARBA" id="ARBA00022692"/>
    </source>
</evidence>
<keyword evidence="14" id="KW-1185">Reference proteome</keyword>
<evidence type="ECO:0000313" key="13">
    <source>
        <dbReference type="EMBL" id="SMP71554.1"/>
    </source>
</evidence>
<dbReference type="Proteomes" id="UP001158067">
    <property type="component" value="Unassembled WGS sequence"/>
</dbReference>
<evidence type="ECO:0000256" key="7">
    <source>
        <dbReference type="ARBA" id="ARBA00022989"/>
    </source>
</evidence>
<comment type="similarity">
    <text evidence="2 11 12">Belongs to the ATPase A chain family.</text>
</comment>
<dbReference type="PRINTS" id="PR00123">
    <property type="entry name" value="ATPASEA"/>
</dbReference>
<name>A0ABY1QHC1_9BACT</name>
<dbReference type="EMBL" id="FXUG01000014">
    <property type="protein sequence ID" value="SMP71554.1"/>
    <property type="molecule type" value="Genomic_DNA"/>
</dbReference>
<evidence type="ECO:0000256" key="6">
    <source>
        <dbReference type="ARBA" id="ARBA00022781"/>
    </source>
</evidence>
<evidence type="ECO:0000313" key="14">
    <source>
        <dbReference type="Proteomes" id="UP001158067"/>
    </source>
</evidence>
<feature type="transmembrane region" description="Helical" evidence="11">
    <location>
        <begin position="237"/>
        <end position="261"/>
    </location>
</feature>
<sequence length="354" mass="38540">MMNLFALPGLLAAGHDPTDHAIPHALHDSPLLRIPAGGAESSSPALGIKEGYYEFFITNHLMMSAFVAFCLIVVGLLCSRKISIYHGEGLGRYQTRGRLSQLFETICAFIRDEVAYPNLKGLTDKYIYYVWTVFFFILFANIMGVIPFGYILQMITGDTQYSHWGGSATGNLSLTGVLAFTSLFAIVFIGIRETSLKDFLNHFNPIGWDGGIAMLPIALLLYVLEVLSLLIKCFVLAMRLFGTMMAGHLVLAAFVGLIFAARSAGDSTAYAVSIPVVLVSTGLTLLELFVCCLQAFIFTFLTVLFIASMAVHEHDEHLDDDPHAMEDAGQMDPDKIFDPGRISPAVGASHPAGA</sequence>
<dbReference type="SUPFAM" id="SSF81336">
    <property type="entry name" value="F1F0 ATP synthase subunit A"/>
    <property type="match status" value="1"/>
</dbReference>
<dbReference type="CDD" id="cd00310">
    <property type="entry name" value="ATP-synt_Fo_a_6"/>
    <property type="match status" value="1"/>
</dbReference>